<keyword evidence="9" id="KW-1185">Reference proteome</keyword>
<evidence type="ECO:0000256" key="7">
    <source>
        <dbReference type="SAM" id="MobiDB-lite"/>
    </source>
</evidence>
<dbReference type="PANTHER" id="PTHR21547">
    <property type="entry name" value="CLUSTERIN ASSOCIATED PROTEIN 1"/>
    <property type="match status" value="1"/>
</dbReference>
<evidence type="ECO:0000256" key="4">
    <source>
        <dbReference type="ARBA" id="ARBA00023054"/>
    </source>
</evidence>
<evidence type="ECO:0000313" key="9">
    <source>
        <dbReference type="Proteomes" id="UP000039865"/>
    </source>
</evidence>
<sequence>MSYRELRNFCEIMRALGYHRNISIENFKDPNFELVADILYWFALRYDPKADISDDIEEEKDRVLFIRSVCQLFAAKARITLNPKKLYEAQGFAVKEMLKVAQMMYKAMQSSQTTEDDENAGALMDFNMSSKLHDLKAARQLATEITESGAKLFDLLGQEKDLREARDKALEFLDSISRNLDTNTEQQYIEKCIRNIIDQQTRKMNEMEDTVKQLRMDEGELDSKIKRRKIELERAEKRMKGIENVKPEYQEEYERLEAELERFYMIYVEKFSNIDYLEYELDRYNLQEEKRRKEDQKVIENLQNNQRRAEEIFNDEDDDEANKKQKDKLFNEMRETRTGFGAKGQPPGKNGNYKQGAHVAEGELQPEDDDDEDDEDVGDDDEDEGDDNDGDQVDDDQEEGSDHDF</sequence>
<proteinExistence type="inferred from homology"/>
<feature type="region of interest" description="Disordered" evidence="7">
    <location>
        <begin position="337"/>
        <end position="405"/>
    </location>
</feature>
<evidence type="ECO:0008006" key="10">
    <source>
        <dbReference type="Google" id="ProtNLM"/>
    </source>
</evidence>
<feature type="compositionally biased region" description="Acidic residues" evidence="7">
    <location>
        <begin position="364"/>
        <end position="399"/>
    </location>
</feature>
<gene>
    <name evidence="8" type="primary">Contig4715.g5034</name>
    <name evidence="8" type="ORF">STYLEM_7521</name>
</gene>
<feature type="region of interest" description="Disordered" evidence="7">
    <location>
        <begin position="301"/>
        <end position="324"/>
    </location>
</feature>
<evidence type="ECO:0000256" key="3">
    <source>
        <dbReference type="ARBA" id="ARBA00022794"/>
    </source>
</evidence>
<dbReference type="PANTHER" id="PTHR21547:SF0">
    <property type="entry name" value="CLUSTERIN-ASSOCIATED PROTEIN 1"/>
    <property type="match status" value="1"/>
</dbReference>
<evidence type="ECO:0000313" key="8">
    <source>
        <dbReference type="EMBL" id="CDW78542.1"/>
    </source>
</evidence>
<dbReference type="Pfam" id="PF10234">
    <property type="entry name" value="Cluap1"/>
    <property type="match status" value="1"/>
</dbReference>
<keyword evidence="3" id="KW-0970">Cilium biogenesis/degradation</keyword>
<evidence type="ECO:0000256" key="2">
    <source>
        <dbReference type="ARBA" id="ARBA00008340"/>
    </source>
</evidence>
<evidence type="ECO:0000256" key="5">
    <source>
        <dbReference type="ARBA" id="ARBA00023069"/>
    </source>
</evidence>
<keyword evidence="6" id="KW-0966">Cell projection</keyword>
<protein>
    <recommendedName>
        <fullName evidence="10">Clusterin-associated protein 1</fullName>
    </recommendedName>
</protein>
<dbReference type="InterPro" id="IPR019366">
    <property type="entry name" value="Clusterin-associated_protein-1"/>
</dbReference>
<dbReference type="GO" id="GO:0060271">
    <property type="term" value="P:cilium assembly"/>
    <property type="evidence" value="ECO:0007669"/>
    <property type="project" value="TreeGrafter"/>
</dbReference>
<dbReference type="EMBL" id="CCKQ01007186">
    <property type="protein sequence ID" value="CDW78542.1"/>
    <property type="molecule type" value="Genomic_DNA"/>
</dbReference>
<evidence type="ECO:0000256" key="1">
    <source>
        <dbReference type="ARBA" id="ARBA00004138"/>
    </source>
</evidence>
<evidence type="ECO:0000256" key="6">
    <source>
        <dbReference type="ARBA" id="ARBA00023273"/>
    </source>
</evidence>
<keyword evidence="5" id="KW-0969">Cilium</keyword>
<dbReference type="GO" id="GO:0005815">
    <property type="term" value="C:microtubule organizing center"/>
    <property type="evidence" value="ECO:0007669"/>
    <property type="project" value="TreeGrafter"/>
</dbReference>
<dbReference type="Proteomes" id="UP000039865">
    <property type="component" value="Unassembled WGS sequence"/>
</dbReference>
<comment type="subcellular location">
    <subcellularLocation>
        <location evidence="1">Cell projection</location>
        <location evidence="1">Cilium</location>
    </subcellularLocation>
</comment>
<dbReference type="AlphaFoldDB" id="A0A078AAC4"/>
<dbReference type="InParanoid" id="A0A078AAC4"/>
<dbReference type="GO" id="GO:0005929">
    <property type="term" value="C:cilium"/>
    <property type="evidence" value="ECO:0007669"/>
    <property type="project" value="UniProtKB-SubCell"/>
</dbReference>
<accession>A0A078AAC4</accession>
<comment type="similarity">
    <text evidence="2">Belongs to the CLUAP1 family.</text>
</comment>
<dbReference type="OrthoDB" id="438545at2759"/>
<name>A0A078AAC4_STYLE</name>
<reference evidence="8 9" key="1">
    <citation type="submission" date="2014-06" db="EMBL/GenBank/DDBJ databases">
        <authorList>
            <person name="Swart Estienne"/>
        </authorList>
    </citation>
    <scope>NUCLEOTIDE SEQUENCE [LARGE SCALE GENOMIC DNA]</scope>
    <source>
        <strain evidence="8 9">130c</strain>
    </source>
</reference>
<keyword evidence="4" id="KW-0175">Coiled coil</keyword>
<dbReference type="OMA" id="RKVYGNM"/>
<dbReference type="GO" id="GO:0030992">
    <property type="term" value="C:intraciliary transport particle B"/>
    <property type="evidence" value="ECO:0007669"/>
    <property type="project" value="TreeGrafter"/>
</dbReference>
<organism evidence="8 9">
    <name type="scientific">Stylonychia lemnae</name>
    <name type="common">Ciliate</name>
    <dbReference type="NCBI Taxonomy" id="5949"/>
    <lineage>
        <taxon>Eukaryota</taxon>
        <taxon>Sar</taxon>
        <taxon>Alveolata</taxon>
        <taxon>Ciliophora</taxon>
        <taxon>Intramacronucleata</taxon>
        <taxon>Spirotrichea</taxon>
        <taxon>Stichotrichia</taxon>
        <taxon>Sporadotrichida</taxon>
        <taxon>Oxytrichidae</taxon>
        <taxon>Stylonychinae</taxon>
        <taxon>Stylonychia</taxon>
    </lineage>
</organism>